<keyword evidence="10" id="KW-1185">Reference proteome</keyword>
<keyword evidence="5" id="KW-0325">Glycoprotein</keyword>
<keyword evidence="7" id="KW-0732">Signal</keyword>
<evidence type="ECO:0000313" key="10">
    <source>
        <dbReference type="Proteomes" id="UP000472270"/>
    </source>
</evidence>
<dbReference type="GO" id="GO:0042613">
    <property type="term" value="C:MHC class II protein complex"/>
    <property type="evidence" value="ECO:0007669"/>
    <property type="project" value="InterPro"/>
</dbReference>
<feature type="domain" description="Ig-like" evidence="8">
    <location>
        <begin position="118"/>
        <end position="206"/>
    </location>
</feature>
<dbReference type="InterPro" id="IPR011162">
    <property type="entry name" value="MHC_I/II-like_Ag-recog"/>
</dbReference>
<dbReference type="InterPro" id="IPR014745">
    <property type="entry name" value="MHC_II_a/b_N"/>
</dbReference>
<name>A0A673LQC1_9TELE</name>
<evidence type="ECO:0000256" key="7">
    <source>
        <dbReference type="SAM" id="SignalP"/>
    </source>
</evidence>
<dbReference type="AlphaFoldDB" id="A0A673LQC1"/>
<dbReference type="RefSeq" id="XP_016401323.1">
    <property type="nucleotide sequence ID" value="XM_016545837.1"/>
</dbReference>
<evidence type="ECO:0000313" key="9">
    <source>
        <dbReference type="Ensembl" id="ENSSRHP00000078098.1"/>
    </source>
</evidence>
<dbReference type="Gene3D" id="2.60.40.10">
    <property type="entry name" value="Immunoglobulins"/>
    <property type="match status" value="1"/>
</dbReference>
<dbReference type="GO" id="GO:0019882">
    <property type="term" value="P:antigen processing and presentation"/>
    <property type="evidence" value="ECO:0007669"/>
    <property type="project" value="InterPro"/>
</dbReference>
<dbReference type="SUPFAM" id="SSF48726">
    <property type="entry name" value="Immunoglobulin"/>
    <property type="match status" value="1"/>
</dbReference>
<dbReference type="SUPFAM" id="SSF54452">
    <property type="entry name" value="MHC antigen-recognition domain"/>
    <property type="match status" value="1"/>
</dbReference>
<dbReference type="GeneID" id="107733971"/>
<proteinExistence type="predicted"/>
<dbReference type="PANTHER" id="PTHR19944:SF99">
    <property type="entry name" value="HLA CLASS II HISTOCOMPATIBILITY ANTIGEN, DRB1 BETA CHAIN"/>
    <property type="match status" value="1"/>
</dbReference>
<evidence type="ECO:0000256" key="6">
    <source>
        <dbReference type="SAM" id="Phobius"/>
    </source>
</evidence>
<dbReference type="Gene3D" id="3.10.320.10">
    <property type="entry name" value="Class II Histocompatibility Antigen, M Beta Chain, Chain B, domain 1"/>
    <property type="match status" value="1"/>
</dbReference>
<feature type="signal peptide" evidence="7">
    <location>
        <begin position="1"/>
        <end position="23"/>
    </location>
</feature>
<evidence type="ECO:0000259" key="8">
    <source>
        <dbReference type="PROSITE" id="PS50835"/>
    </source>
</evidence>
<dbReference type="SMART" id="SM00921">
    <property type="entry name" value="MHC_II_beta"/>
    <property type="match status" value="1"/>
</dbReference>
<feature type="chain" id="PRO_5025610267" evidence="7">
    <location>
        <begin position="24"/>
        <end position="254"/>
    </location>
</feature>
<dbReference type="InterPro" id="IPR013783">
    <property type="entry name" value="Ig-like_fold"/>
</dbReference>
<dbReference type="Proteomes" id="UP000472270">
    <property type="component" value="Unassembled WGS sequence"/>
</dbReference>
<reference evidence="9" key="2">
    <citation type="submission" date="2025-09" db="UniProtKB">
        <authorList>
            <consortium name="Ensembl"/>
        </authorList>
    </citation>
    <scope>IDENTIFICATION</scope>
</reference>
<dbReference type="KEGG" id="srx:107733971"/>
<sequence length="254" mass="28783">MSLLKLFSFHLIFTVSVFTLAESANEYFTTRWSRCIYSSPDLSDMVYIDSFYFNKYLFTQFNSTLGKYVGFSEYGMRNAEYWNNDTSILQGERGDVDAFCKHNAQISDSAVRSKTVKPKVKLSSVTRAGGRHPAVLMFSAYEFYPQHIKVSWLRDGKLMTSEVTSTMEMADGDWYYQIHSELEYSPKSGEKISCMVEHASFSKPMIYDWDPSPPEAERNKIAIGASGLVLGIVLAAAGLIYYKKKSAGRILVPN</sequence>
<keyword evidence="4" id="KW-1015">Disulfide bond</keyword>
<dbReference type="InterPro" id="IPR007110">
    <property type="entry name" value="Ig-like_dom"/>
</dbReference>
<dbReference type="InterPro" id="IPR003597">
    <property type="entry name" value="Ig_C1-set"/>
</dbReference>
<reference evidence="9" key="1">
    <citation type="submission" date="2025-08" db="UniProtKB">
        <authorList>
            <consortium name="Ensembl"/>
        </authorList>
    </citation>
    <scope>IDENTIFICATION</scope>
</reference>
<dbReference type="SMART" id="SM00407">
    <property type="entry name" value="IGc1"/>
    <property type="match status" value="1"/>
</dbReference>
<gene>
    <name evidence="9" type="primary">LOC107733971</name>
</gene>
<keyword evidence="2 6" id="KW-0812">Transmembrane</keyword>
<dbReference type="PROSITE" id="PS50835">
    <property type="entry name" value="IG_LIKE"/>
    <property type="match status" value="1"/>
</dbReference>
<dbReference type="InterPro" id="IPR000353">
    <property type="entry name" value="MHC_II_b_N"/>
</dbReference>
<dbReference type="GO" id="GO:0006955">
    <property type="term" value="P:immune response"/>
    <property type="evidence" value="ECO:0007669"/>
    <property type="project" value="InterPro"/>
</dbReference>
<evidence type="ECO:0000256" key="1">
    <source>
        <dbReference type="ARBA" id="ARBA00004479"/>
    </source>
</evidence>
<evidence type="ECO:0000256" key="4">
    <source>
        <dbReference type="ARBA" id="ARBA00023157"/>
    </source>
</evidence>
<comment type="subcellular location">
    <subcellularLocation>
        <location evidence="1">Membrane</location>
        <topology evidence="1">Single-pass type I membrane protein</topology>
    </subcellularLocation>
</comment>
<keyword evidence="3 6" id="KW-1133">Transmembrane helix</keyword>
<dbReference type="OrthoDB" id="9940220at2759"/>
<dbReference type="InterPro" id="IPR050160">
    <property type="entry name" value="MHC/Immunoglobulin"/>
</dbReference>
<keyword evidence="6" id="KW-0472">Membrane</keyword>
<organism evidence="9 10">
    <name type="scientific">Sinocyclocheilus rhinocerous</name>
    <dbReference type="NCBI Taxonomy" id="307959"/>
    <lineage>
        <taxon>Eukaryota</taxon>
        <taxon>Metazoa</taxon>
        <taxon>Chordata</taxon>
        <taxon>Craniata</taxon>
        <taxon>Vertebrata</taxon>
        <taxon>Euteleostomi</taxon>
        <taxon>Actinopterygii</taxon>
        <taxon>Neopterygii</taxon>
        <taxon>Teleostei</taxon>
        <taxon>Ostariophysi</taxon>
        <taxon>Cypriniformes</taxon>
        <taxon>Cyprinidae</taxon>
        <taxon>Cyprininae</taxon>
        <taxon>Sinocyclocheilus</taxon>
    </lineage>
</organism>
<evidence type="ECO:0000256" key="3">
    <source>
        <dbReference type="ARBA" id="ARBA00022989"/>
    </source>
</evidence>
<dbReference type="InterPro" id="IPR036179">
    <property type="entry name" value="Ig-like_dom_sf"/>
</dbReference>
<dbReference type="Pfam" id="PF00969">
    <property type="entry name" value="MHC_II_beta"/>
    <property type="match status" value="1"/>
</dbReference>
<dbReference type="PANTHER" id="PTHR19944">
    <property type="entry name" value="MHC CLASS II-RELATED"/>
    <property type="match status" value="1"/>
</dbReference>
<dbReference type="Ensembl" id="ENSSRHT00000080215.1">
    <property type="protein sequence ID" value="ENSSRHP00000078098.1"/>
    <property type="gene ID" value="ENSSRHG00000038730.1"/>
</dbReference>
<protein>
    <submittedName>
        <fullName evidence="9">H-2 class II histocompatibility antigen, I-E beta chain-like</fullName>
    </submittedName>
</protein>
<dbReference type="Pfam" id="PF07654">
    <property type="entry name" value="C1-set"/>
    <property type="match status" value="1"/>
</dbReference>
<accession>A0A673LQC1</accession>
<feature type="transmembrane region" description="Helical" evidence="6">
    <location>
        <begin position="221"/>
        <end position="242"/>
    </location>
</feature>
<evidence type="ECO:0000256" key="5">
    <source>
        <dbReference type="ARBA" id="ARBA00023180"/>
    </source>
</evidence>
<evidence type="ECO:0000256" key="2">
    <source>
        <dbReference type="ARBA" id="ARBA00022692"/>
    </source>
</evidence>